<gene>
    <name evidence="1" type="ordered locus">Desac_1985</name>
</gene>
<dbReference type="PIRSF" id="PIRSF018634">
    <property type="entry name" value="UCP018634"/>
    <property type="match status" value="1"/>
</dbReference>
<name>F2ND92_DESAR</name>
<dbReference type="InterPro" id="IPR009387">
    <property type="entry name" value="HigB-2"/>
</dbReference>
<dbReference type="KEGG" id="dao:Desac_1985"/>
<dbReference type="Proteomes" id="UP000000483">
    <property type="component" value="Chromosome"/>
</dbReference>
<reference evidence="2" key="2">
    <citation type="submission" date="2011-03" db="EMBL/GenBank/DDBJ databases">
        <title>The complete genome of Desulfobacca acetoxidans DSM 11109.</title>
        <authorList>
            <consortium name="US DOE Joint Genome Institute (JGI-PGF)"/>
            <person name="Lucas S."/>
            <person name="Copeland A."/>
            <person name="Lapidus A."/>
            <person name="Bruce D."/>
            <person name="Goodwin L."/>
            <person name="Pitluck S."/>
            <person name="Peters L."/>
            <person name="Kyrpides N."/>
            <person name="Mavromatis K."/>
            <person name="Ivanova N."/>
            <person name="Ovchinnikova G."/>
            <person name="Teshima H."/>
            <person name="Detter J.C."/>
            <person name="Han C."/>
            <person name="Land M."/>
            <person name="Hauser L."/>
            <person name="Markowitz V."/>
            <person name="Cheng J.-F."/>
            <person name="Hugenholtz P."/>
            <person name="Woyke T."/>
            <person name="Wu D."/>
            <person name="Spring S."/>
            <person name="Schueler E."/>
            <person name="Brambilla E."/>
            <person name="Klenk H.-P."/>
            <person name="Eisen J.A."/>
        </authorList>
    </citation>
    <scope>NUCLEOTIDE SEQUENCE [LARGE SCALE GENOMIC DNA]</scope>
    <source>
        <strain evidence="2">ATCC 700848 / DSM 11109 / ASRB2</strain>
    </source>
</reference>
<protein>
    <recommendedName>
        <fullName evidence="3">Type II toxin-antitoxin system RelE/ParE family toxin</fullName>
    </recommendedName>
</protein>
<keyword evidence="2" id="KW-1185">Reference proteome</keyword>
<evidence type="ECO:0008006" key="3">
    <source>
        <dbReference type="Google" id="ProtNLM"/>
    </source>
</evidence>
<reference evidence="1 2" key="1">
    <citation type="journal article" date="2011" name="Stand. Genomic Sci.">
        <title>Complete genome sequence of the acetate-degrading sulfate reducer Desulfobacca acetoxidans type strain (ASRB2).</title>
        <authorList>
            <person name="Goker M."/>
            <person name="Teshima H."/>
            <person name="Lapidus A."/>
            <person name="Nolan M."/>
            <person name="Lucas S."/>
            <person name="Hammon N."/>
            <person name="Deshpande S."/>
            <person name="Cheng J.F."/>
            <person name="Tapia R."/>
            <person name="Han C."/>
            <person name="Goodwin L."/>
            <person name="Pitluck S."/>
            <person name="Huntemann M."/>
            <person name="Liolios K."/>
            <person name="Ivanova N."/>
            <person name="Pagani I."/>
            <person name="Mavromatis K."/>
            <person name="Ovchinikova G."/>
            <person name="Pati A."/>
            <person name="Chen A."/>
            <person name="Palaniappan K."/>
            <person name="Land M."/>
            <person name="Hauser L."/>
            <person name="Brambilla E.M."/>
            <person name="Rohde M."/>
            <person name="Spring S."/>
            <person name="Detter J.C."/>
            <person name="Woyke T."/>
            <person name="Bristow J."/>
            <person name="Eisen J.A."/>
            <person name="Markowitz V."/>
            <person name="Hugenholtz P."/>
            <person name="Kyrpides N.C."/>
            <person name="Klenk H.P."/>
        </authorList>
    </citation>
    <scope>NUCLEOTIDE SEQUENCE [LARGE SCALE GENOMIC DNA]</scope>
    <source>
        <strain evidence="2">ATCC 700848 / DSM 11109 / ASRB2</strain>
    </source>
</reference>
<dbReference type="EMBL" id="CP002629">
    <property type="protein sequence ID" value="AEB09816.1"/>
    <property type="molecule type" value="Genomic_DNA"/>
</dbReference>
<proteinExistence type="predicted"/>
<dbReference type="Pfam" id="PF06296">
    <property type="entry name" value="RelE"/>
    <property type="match status" value="1"/>
</dbReference>
<dbReference type="STRING" id="880072.Desac_1985"/>
<dbReference type="eggNOG" id="COG4737">
    <property type="taxonomic scope" value="Bacteria"/>
</dbReference>
<accession>F2ND92</accession>
<dbReference type="AlphaFoldDB" id="F2ND92"/>
<sequence>MMGGNLRIFKTKWFMRFARDERIIDESLCQAIERAELGIVDADLGGGVIKQRVARPGQGRSRGYRMLIAYHAGDRAVFLYGFAKKERENIGDDELATLREIAAAWLQADEERLTNAILEGTLEETI</sequence>
<dbReference type="HOGENOM" id="CLU_132631_0_0_7"/>
<organism evidence="1 2">
    <name type="scientific">Desulfobacca acetoxidans (strain ATCC 700848 / DSM 11109 / ASRB2)</name>
    <dbReference type="NCBI Taxonomy" id="880072"/>
    <lineage>
        <taxon>Bacteria</taxon>
        <taxon>Pseudomonadati</taxon>
        <taxon>Thermodesulfobacteriota</taxon>
        <taxon>Desulfobaccia</taxon>
        <taxon>Desulfobaccales</taxon>
        <taxon>Desulfobaccaceae</taxon>
        <taxon>Desulfobacca</taxon>
    </lineage>
</organism>
<evidence type="ECO:0000313" key="1">
    <source>
        <dbReference type="EMBL" id="AEB09816.1"/>
    </source>
</evidence>
<evidence type="ECO:0000313" key="2">
    <source>
        <dbReference type="Proteomes" id="UP000000483"/>
    </source>
</evidence>